<evidence type="ECO:0000256" key="4">
    <source>
        <dbReference type="ARBA" id="ARBA00023163"/>
    </source>
</evidence>
<evidence type="ECO:0000256" key="3">
    <source>
        <dbReference type="ARBA" id="ARBA00023125"/>
    </source>
</evidence>
<evidence type="ECO:0000256" key="2">
    <source>
        <dbReference type="ARBA" id="ARBA00023015"/>
    </source>
</evidence>
<dbReference type="Proteomes" id="UP001629246">
    <property type="component" value="Unassembled WGS sequence"/>
</dbReference>
<keyword evidence="1 5" id="KW-0597">Phosphoprotein</keyword>
<evidence type="ECO:0000259" key="6">
    <source>
        <dbReference type="PROSITE" id="PS50043"/>
    </source>
</evidence>
<dbReference type="PROSITE" id="PS50043">
    <property type="entry name" value="HTH_LUXR_2"/>
    <property type="match status" value="1"/>
</dbReference>
<dbReference type="PANTHER" id="PTHR43214:SF41">
    <property type="entry name" value="NITRATE_NITRITE RESPONSE REGULATOR PROTEIN NARP"/>
    <property type="match status" value="1"/>
</dbReference>
<proteinExistence type="predicted"/>
<reference evidence="8 9" key="1">
    <citation type="journal article" date="2024" name="Chem. Sci.">
        <title>Discovery of megapolipeptins by genome mining of a Burkholderiales bacteria collection.</title>
        <authorList>
            <person name="Paulo B.S."/>
            <person name="Recchia M.J.J."/>
            <person name="Lee S."/>
            <person name="Fergusson C.H."/>
            <person name="Romanowski S.B."/>
            <person name="Hernandez A."/>
            <person name="Krull N."/>
            <person name="Liu D.Y."/>
            <person name="Cavanagh H."/>
            <person name="Bos A."/>
            <person name="Gray C.A."/>
            <person name="Murphy B.T."/>
            <person name="Linington R.G."/>
            <person name="Eustaquio A.S."/>
        </authorList>
    </citation>
    <scope>NUCLEOTIDE SEQUENCE [LARGE SCALE GENOMIC DNA]</scope>
    <source>
        <strain evidence="8 9">RL21-008-BIB-A</strain>
    </source>
</reference>
<dbReference type="Pfam" id="PF00072">
    <property type="entry name" value="Response_reg"/>
    <property type="match status" value="1"/>
</dbReference>
<keyword evidence="3" id="KW-0238">DNA-binding</keyword>
<dbReference type="Pfam" id="PF00196">
    <property type="entry name" value="GerE"/>
    <property type="match status" value="1"/>
</dbReference>
<dbReference type="RefSeq" id="WP_408156334.1">
    <property type="nucleotide sequence ID" value="NZ_JAQQFM010000003.1"/>
</dbReference>
<dbReference type="InterPro" id="IPR039420">
    <property type="entry name" value="WalR-like"/>
</dbReference>
<dbReference type="InterPro" id="IPR001789">
    <property type="entry name" value="Sig_transdc_resp-reg_receiver"/>
</dbReference>
<evidence type="ECO:0000313" key="8">
    <source>
        <dbReference type="EMBL" id="MFL9924071.1"/>
    </source>
</evidence>
<keyword evidence="4" id="KW-0804">Transcription</keyword>
<dbReference type="InterPro" id="IPR058245">
    <property type="entry name" value="NreC/VraR/RcsB-like_REC"/>
</dbReference>
<feature type="domain" description="Response regulatory" evidence="7">
    <location>
        <begin position="23"/>
        <end position="139"/>
    </location>
</feature>
<comment type="caution">
    <text evidence="8">The sequence shown here is derived from an EMBL/GenBank/DDBJ whole genome shotgun (WGS) entry which is preliminary data.</text>
</comment>
<dbReference type="PROSITE" id="PS50110">
    <property type="entry name" value="RESPONSE_REGULATORY"/>
    <property type="match status" value="1"/>
</dbReference>
<sequence length="259" mass="27557">MPASPPDSESECKSGAHSDPLIRVALVEDDVLFQHAFQEAIRQAADMQLLSMSSTLALGLQELQRVAPDVLLVDIGLPDGSGVDLIRVAHELHPDCNIMVCTAFGDELHVMQSIEAGASGYLLKDSAPEKIISEIRSLHGGGSPISPLIARQVLMRFRGGSKVSPAAVESAAGASGATPGMVVAGKVAVAVEATVELSAREKEVLEFITRGFTADEIAGLMHISRHTVLTFIRRIYAKLEVHSKTEAIFEARSRGLIGE</sequence>
<accession>A0ABW9A5B3</accession>
<organism evidence="8 9">
    <name type="scientific">Herbaspirillum lusitanum</name>
    <dbReference type="NCBI Taxonomy" id="213312"/>
    <lineage>
        <taxon>Bacteria</taxon>
        <taxon>Pseudomonadati</taxon>
        <taxon>Pseudomonadota</taxon>
        <taxon>Betaproteobacteria</taxon>
        <taxon>Burkholderiales</taxon>
        <taxon>Oxalobacteraceae</taxon>
        <taxon>Herbaspirillum</taxon>
    </lineage>
</organism>
<dbReference type="SUPFAM" id="SSF52172">
    <property type="entry name" value="CheY-like"/>
    <property type="match status" value="1"/>
</dbReference>
<evidence type="ECO:0000256" key="1">
    <source>
        <dbReference type="ARBA" id="ARBA00022553"/>
    </source>
</evidence>
<feature type="modified residue" description="4-aspartylphosphate" evidence="5">
    <location>
        <position position="74"/>
    </location>
</feature>
<dbReference type="SUPFAM" id="SSF46894">
    <property type="entry name" value="C-terminal effector domain of the bipartite response regulators"/>
    <property type="match status" value="1"/>
</dbReference>
<dbReference type="InterPro" id="IPR000792">
    <property type="entry name" value="Tscrpt_reg_LuxR_C"/>
</dbReference>
<dbReference type="EMBL" id="JAQQFM010000003">
    <property type="protein sequence ID" value="MFL9924071.1"/>
    <property type="molecule type" value="Genomic_DNA"/>
</dbReference>
<dbReference type="CDD" id="cd06170">
    <property type="entry name" value="LuxR_C_like"/>
    <property type="match status" value="1"/>
</dbReference>
<gene>
    <name evidence="8" type="ORF">PQR62_07340</name>
</gene>
<dbReference type="PROSITE" id="PS00622">
    <property type="entry name" value="HTH_LUXR_1"/>
    <property type="match status" value="1"/>
</dbReference>
<protein>
    <submittedName>
        <fullName evidence="8">Response regulator transcription factor</fullName>
    </submittedName>
</protein>
<evidence type="ECO:0000259" key="7">
    <source>
        <dbReference type="PROSITE" id="PS50110"/>
    </source>
</evidence>
<dbReference type="InterPro" id="IPR016032">
    <property type="entry name" value="Sig_transdc_resp-reg_C-effctor"/>
</dbReference>
<dbReference type="CDD" id="cd17535">
    <property type="entry name" value="REC_NarL-like"/>
    <property type="match status" value="1"/>
</dbReference>
<evidence type="ECO:0000313" key="9">
    <source>
        <dbReference type="Proteomes" id="UP001629246"/>
    </source>
</evidence>
<dbReference type="Gene3D" id="3.40.50.2300">
    <property type="match status" value="1"/>
</dbReference>
<keyword evidence="2" id="KW-0805">Transcription regulation</keyword>
<evidence type="ECO:0000256" key="5">
    <source>
        <dbReference type="PROSITE-ProRule" id="PRU00169"/>
    </source>
</evidence>
<dbReference type="SMART" id="SM00421">
    <property type="entry name" value="HTH_LUXR"/>
    <property type="match status" value="1"/>
</dbReference>
<dbReference type="InterPro" id="IPR011006">
    <property type="entry name" value="CheY-like_superfamily"/>
</dbReference>
<feature type="domain" description="HTH luxR-type" evidence="6">
    <location>
        <begin position="190"/>
        <end position="255"/>
    </location>
</feature>
<dbReference type="PRINTS" id="PR00038">
    <property type="entry name" value="HTHLUXR"/>
</dbReference>
<dbReference type="SMART" id="SM00448">
    <property type="entry name" value="REC"/>
    <property type="match status" value="1"/>
</dbReference>
<dbReference type="PANTHER" id="PTHR43214">
    <property type="entry name" value="TWO-COMPONENT RESPONSE REGULATOR"/>
    <property type="match status" value="1"/>
</dbReference>
<name>A0ABW9A5B3_9BURK</name>
<keyword evidence="9" id="KW-1185">Reference proteome</keyword>